<protein>
    <submittedName>
        <fullName evidence="8">GtrA family protein</fullName>
    </submittedName>
</protein>
<proteinExistence type="inferred from homology"/>
<feature type="transmembrane region" description="Helical" evidence="6">
    <location>
        <begin position="124"/>
        <end position="149"/>
    </location>
</feature>
<gene>
    <name evidence="8" type="ORF">IF202_04910</name>
</gene>
<feature type="domain" description="GtrA/DPMS transmembrane" evidence="7">
    <location>
        <begin position="21"/>
        <end position="150"/>
    </location>
</feature>
<evidence type="ECO:0000313" key="8">
    <source>
        <dbReference type="EMBL" id="MBD5770385.1"/>
    </source>
</evidence>
<name>A0ABR8NWF1_9GAMM</name>
<keyword evidence="3 6" id="KW-0812">Transmembrane</keyword>
<evidence type="ECO:0000256" key="6">
    <source>
        <dbReference type="SAM" id="Phobius"/>
    </source>
</evidence>
<keyword evidence="4 6" id="KW-1133">Transmembrane helix</keyword>
<evidence type="ECO:0000256" key="2">
    <source>
        <dbReference type="ARBA" id="ARBA00009399"/>
    </source>
</evidence>
<dbReference type="RefSeq" id="WP_191593729.1">
    <property type="nucleotide sequence ID" value="NZ_JACYFC010000001.1"/>
</dbReference>
<comment type="caution">
    <text evidence="8">The sequence shown here is derived from an EMBL/GenBank/DDBJ whole genome shotgun (WGS) entry which is preliminary data.</text>
</comment>
<dbReference type="InterPro" id="IPR007267">
    <property type="entry name" value="GtrA_DPMS_TM"/>
</dbReference>
<organism evidence="8 9">
    <name type="scientific">Marinomonas colpomeniae</name>
    <dbReference type="NCBI Taxonomy" id="2774408"/>
    <lineage>
        <taxon>Bacteria</taxon>
        <taxon>Pseudomonadati</taxon>
        <taxon>Pseudomonadota</taxon>
        <taxon>Gammaproteobacteria</taxon>
        <taxon>Oceanospirillales</taxon>
        <taxon>Oceanospirillaceae</taxon>
        <taxon>Marinomonas</taxon>
    </lineage>
</organism>
<dbReference type="PANTHER" id="PTHR38459">
    <property type="entry name" value="PROPHAGE BACTOPRENOL-LINKED GLUCOSE TRANSLOCASE HOMOLOG"/>
    <property type="match status" value="1"/>
</dbReference>
<evidence type="ECO:0000313" key="9">
    <source>
        <dbReference type="Proteomes" id="UP000604161"/>
    </source>
</evidence>
<evidence type="ECO:0000256" key="3">
    <source>
        <dbReference type="ARBA" id="ARBA00022692"/>
    </source>
</evidence>
<reference evidence="8 9" key="1">
    <citation type="submission" date="2020-09" db="EMBL/GenBank/DDBJ databases">
        <title>Marinomonas sp. nov., isolated from the cysticercosis algae of Qingdao, China.</title>
        <authorList>
            <person name="Sun X."/>
        </authorList>
    </citation>
    <scope>NUCLEOTIDE SEQUENCE [LARGE SCALE GENOMIC DNA]</scope>
    <source>
        <strain evidence="8 9">SM2066</strain>
    </source>
</reference>
<comment type="similarity">
    <text evidence="2">Belongs to the GtrA family.</text>
</comment>
<dbReference type="Pfam" id="PF04138">
    <property type="entry name" value="GtrA_DPMS_TM"/>
    <property type="match status" value="1"/>
</dbReference>
<sequence length="156" mass="17691">MSTPLRNTFFSHTILNHSAMRFAMVGAIGFLVDLSSMLLFSLWLSHTAARGLAFWVAASSNWWLNRHFTFACPTNNKESNKKAAVLQWMQFIGSSMLAFIPNWGCYVLLLTLQPLVSNPTISLLWPYLAMIPGVLIGMIANYLLARFWVFSSYTFK</sequence>
<feature type="transmembrane region" description="Helical" evidence="6">
    <location>
        <begin position="91"/>
        <end position="112"/>
    </location>
</feature>
<evidence type="ECO:0000256" key="5">
    <source>
        <dbReference type="ARBA" id="ARBA00023136"/>
    </source>
</evidence>
<dbReference type="InterPro" id="IPR051401">
    <property type="entry name" value="GtrA_CellWall_Glycosyl"/>
</dbReference>
<comment type="subcellular location">
    <subcellularLocation>
        <location evidence="1">Membrane</location>
        <topology evidence="1">Multi-pass membrane protein</topology>
    </subcellularLocation>
</comment>
<evidence type="ECO:0000256" key="4">
    <source>
        <dbReference type="ARBA" id="ARBA00022989"/>
    </source>
</evidence>
<feature type="transmembrane region" description="Helical" evidence="6">
    <location>
        <begin position="20"/>
        <end position="44"/>
    </location>
</feature>
<evidence type="ECO:0000256" key="1">
    <source>
        <dbReference type="ARBA" id="ARBA00004141"/>
    </source>
</evidence>
<accession>A0ABR8NWF1</accession>
<dbReference type="EMBL" id="JACYFC010000001">
    <property type="protein sequence ID" value="MBD5770385.1"/>
    <property type="molecule type" value="Genomic_DNA"/>
</dbReference>
<keyword evidence="9" id="KW-1185">Reference proteome</keyword>
<keyword evidence="5 6" id="KW-0472">Membrane</keyword>
<evidence type="ECO:0000259" key="7">
    <source>
        <dbReference type="Pfam" id="PF04138"/>
    </source>
</evidence>
<dbReference type="Proteomes" id="UP000604161">
    <property type="component" value="Unassembled WGS sequence"/>
</dbReference>
<dbReference type="PANTHER" id="PTHR38459:SF1">
    <property type="entry name" value="PROPHAGE BACTOPRENOL-LINKED GLUCOSE TRANSLOCASE HOMOLOG"/>
    <property type="match status" value="1"/>
</dbReference>